<dbReference type="EMBL" id="FP929094">
    <property type="protein sequence ID" value="CBX92294.1"/>
    <property type="molecule type" value="Genomic_DNA"/>
</dbReference>
<name>E4ZLD5_LEPMJ</name>
<keyword evidence="2" id="KW-1185">Reference proteome</keyword>
<dbReference type="VEuPathDB" id="FungiDB:LEMA_P050000.1"/>
<reference evidence="2" key="1">
    <citation type="journal article" date="2011" name="Nat. Commun.">
        <title>Effector diversification within compartments of the Leptosphaeria maculans genome affected by Repeat-Induced Point mutations.</title>
        <authorList>
            <person name="Rouxel T."/>
            <person name="Grandaubert J."/>
            <person name="Hane J.K."/>
            <person name="Hoede C."/>
            <person name="van de Wouw A.P."/>
            <person name="Couloux A."/>
            <person name="Dominguez V."/>
            <person name="Anthouard V."/>
            <person name="Bally P."/>
            <person name="Bourras S."/>
            <person name="Cozijnsen A.J."/>
            <person name="Ciuffetti L.M."/>
            <person name="Degrave A."/>
            <person name="Dilmaghani A."/>
            <person name="Duret L."/>
            <person name="Fudal I."/>
            <person name="Goodwin S.B."/>
            <person name="Gout L."/>
            <person name="Glaser N."/>
            <person name="Linglin J."/>
            <person name="Kema G.H.J."/>
            <person name="Lapalu N."/>
            <person name="Lawrence C.B."/>
            <person name="May K."/>
            <person name="Meyer M."/>
            <person name="Ollivier B."/>
            <person name="Poulain J."/>
            <person name="Schoch C.L."/>
            <person name="Simon A."/>
            <person name="Spatafora J.W."/>
            <person name="Stachowiak A."/>
            <person name="Turgeon B.G."/>
            <person name="Tyler B.M."/>
            <person name="Vincent D."/>
            <person name="Weissenbach J."/>
            <person name="Amselem J."/>
            <person name="Quesneville H."/>
            <person name="Oliver R.P."/>
            <person name="Wincker P."/>
            <person name="Balesdent M.-H."/>
            <person name="Howlett B.J."/>
        </authorList>
    </citation>
    <scope>NUCLEOTIDE SEQUENCE [LARGE SCALE GENOMIC DNA]</scope>
    <source>
        <strain evidence="2">JN3 / isolate v23.1.3 / race Av1-4-5-6-7-8</strain>
    </source>
</reference>
<proteinExistence type="predicted"/>
<dbReference type="HOGENOM" id="CLU_2427410_0_0_1"/>
<organism evidence="2">
    <name type="scientific">Leptosphaeria maculans (strain JN3 / isolate v23.1.3 / race Av1-4-5-6-7-8)</name>
    <name type="common">Blackleg fungus</name>
    <name type="synonym">Phoma lingam</name>
    <dbReference type="NCBI Taxonomy" id="985895"/>
    <lineage>
        <taxon>Eukaryota</taxon>
        <taxon>Fungi</taxon>
        <taxon>Dikarya</taxon>
        <taxon>Ascomycota</taxon>
        <taxon>Pezizomycotina</taxon>
        <taxon>Dothideomycetes</taxon>
        <taxon>Pleosporomycetidae</taxon>
        <taxon>Pleosporales</taxon>
        <taxon>Pleosporineae</taxon>
        <taxon>Leptosphaeriaceae</taxon>
        <taxon>Plenodomus</taxon>
        <taxon>Plenodomus lingam/Leptosphaeria maculans species complex</taxon>
    </lineage>
</organism>
<dbReference type="InParanoid" id="E4ZLD5"/>
<evidence type="ECO:0000313" key="2">
    <source>
        <dbReference type="Proteomes" id="UP000002668"/>
    </source>
</evidence>
<accession>E4ZLD5</accession>
<protein>
    <submittedName>
        <fullName evidence="1">Predicted protein</fullName>
    </submittedName>
</protein>
<sequence length="91" mass="9871">MSVVMGPTETSAGTGTCFLQPVPVQQFAHRISSHIYRVDSGILFAACVFSLGRPTHPPKSDIDFECFAHVETSRFTVHGSVRTDRGNSCDA</sequence>
<dbReference type="Proteomes" id="UP000002668">
    <property type="component" value="Genome"/>
</dbReference>
<evidence type="ECO:0000313" key="1">
    <source>
        <dbReference type="EMBL" id="CBX92294.1"/>
    </source>
</evidence>
<gene>
    <name evidence="1" type="ORF">LEMA_P050000.1</name>
</gene>
<dbReference type="AlphaFoldDB" id="E4ZLD5"/>